<evidence type="ECO:0000259" key="2">
    <source>
        <dbReference type="Pfam" id="PF18701"/>
    </source>
</evidence>
<feature type="region of interest" description="Disordered" evidence="1">
    <location>
        <begin position="422"/>
        <end position="473"/>
    </location>
</feature>
<protein>
    <recommendedName>
        <fullName evidence="2">DUF5641 domain-containing protein</fullName>
    </recommendedName>
</protein>
<dbReference type="Pfam" id="PF18701">
    <property type="entry name" value="DUF5641"/>
    <property type="match status" value="1"/>
</dbReference>
<comment type="caution">
    <text evidence="3">The sequence shown here is derived from an EMBL/GenBank/DDBJ whole genome shotgun (WGS) entry which is preliminary data.</text>
</comment>
<gene>
    <name evidence="3" type="ORF">PR048_029806</name>
</gene>
<dbReference type="Proteomes" id="UP001159363">
    <property type="component" value="Chromosome 13"/>
</dbReference>
<proteinExistence type="predicted"/>
<sequence>MRKLIGEQILTFEGLATLFSEISAVLNSRPLCPLSTDPSEFDNLTPGQFLIGAPFIEIPEHDLSHIGENRLDRWQLHTKLKQCIWKRWSTEYLHTLHQRTKWNVATPNVKEDMLVRTARTIQTYPGDDGVVRLVTRRSARARETGNPRENPPTRGIVRHDSHLRKSGVNQPGNLQQVKSSTCLDQMVPRTPCLAWRRRGRWPEHSNNDNASNSSSPWTEGGAIPERVDAAAARVLVAQLPPLGPSWRSGASVRLLPKANLVRFPAWSLPHFGSREPRRKPQCFLGTFSFPPAIAFRLSSILTSSAFKTPVLSGETWSGLGGSAGSKPFLLTGEAVGIICRPSPPPPHISGELRCSNAEWGKQTPGKRRRMLWWGKQEEHEEIHRTTVVANHQRYGKLHHSGMSAALNNEVLRTDEGDRSECRAAPEWWGGGSGRSREDPPTNSNIRMISLRAADGADSAAPRRNRRPTSPSLLPGTMRSWLVAPFWESRECRQRRDLLASQTSSLLLEFPIRLATTQECSGETLAGASALRDASRELEKILGGGLRPIYIAATEQPAVVDGGRLAECARAK</sequence>
<keyword evidence="4" id="KW-1185">Reference proteome</keyword>
<feature type="domain" description="DUF5641" evidence="2">
    <location>
        <begin position="73"/>
        <end position="140"/>
    </location>
</feature>
<dbReference type="PANTHER" id="PTHR47331:SF2">
    <property type="match status" value="1"/>
</dbReference>
<name>A0ABQ9G770_9NEOP</name>
<evidence type="ECO:0000313" key="4">
    <source>
        <dbReference type="Proteomes" id="UP001159363"/>
    </source>
</evidence>
<accession>A0ABQ9G770</accession>
<dbReference type="InterPro" id="IPR040676">
    <property type="entry name" value="DUF5641"/>
</dbReference>
<evidence type="ECO:0000313" key="3">
    <source>
        <dbReference type="EMBL" id="KAJ8868290.1"/>
    </source>
</evidence>
<feature type="region of interest" description="Disordered" evidence="1">
    <location>
        <begin position="136"/>
        <end position="158"/>
    </location>
</feature>
<dbReference type="EMBL" id="JARBHB010000014">
    <property type="protein sequence ID" value="KAJ8868290.1"/>
    <property type="molecule type" value="Genomic_DNA"/>
</dbReference>
<dbReference type="PANTHER" id="PTHR47331">
    <property type="entry name" value="PHD-TYPE DOMAIN-CONTAINING PROTEIN"/>
    <property type="match status" value="1"/>
</dbReference>
<feature type="region of interest" description="Disordered" evidence="1">
    <location>
        <begin position="200"/>
        <end position="221"/>
    </location>
</feature>
<organism evidence="3 4">
    <name type="scientific">Dryococelus australis</name>
    <dbReference type="NCBI Taxonomy" id="614101"/>
    <lineage>
        <taxon>Eukaryota</taxon>
        <taxon>Metazoa</taxon>
        <taxon>Ecdysozoa</taxon>
        <taxon>Arthropoda</taxon>
        <taxon>Hexapoda</taxon>
        <taxon>Insecta</taxon>
        <taxon>Pterygota</taxon>
        <taxon>Neoptera</taxon>
        <taxon>Polyneoptera</taxon>
        <taxon>Phasmatodea</taxon>
        <taxon>Verophasmatodea</taxon>
        <taxon>Anareolatae</taxon>
        <taxon>Phasmatidae</taxon>
        <taxon>Eurycanthinae</taxon>
        <taxon>Dryococelus</taxon>
    </lineage>
</organism>
<evidence type="ECO:0000256" key="1">
    <source>
        <dbReference type="SAM" id="MobiDB-lite"/>
    </source>
</evidence>
<reference evidence="3 4" key="1">
    <citation type="submission" date="2023-02" db="EMBL/GenBank/DDBJ databases">
        <title>LHISI_Scaffold_Assembly.</title>
        <authorList>
            <person name="Stuart O.P."/>
            <person name="Cleave R."/>
            <person name="Magrath M.J.L."/>
            <person name="Mikheyev A.S."/>
        </authorList>
    </citation>
    <scope>NUCLEOTIDE SEQUENCE [LARGE SCALE GENOMIC DNA]</scope>
    <source>
        <strain evidence="3">Daus_M_001</strain>
        <tissue evidence="3">Leg muscle</tissue>
    </source>
</reference>